<evidence type="ECO:0000313" key="3">
    <source>
        <dbReference type="Proteomes" id="UP000276215"/>
    </source>
</evidence>
<keyword evidence="1" id="KW-0812">Transmembrane</keyword>
<gene>
    <name evidence="2" type="ORF">L873DRAFT_446048</name>
</gene>
<proteinExistence type="predicted"/>
<keyword evidence="1" id="KW-0472">Membrane</keyword>
<accession>A0A3N4K1H4</accession>
<dbReference type="Proteomes" id="UP000276215">
    <property type="component" value="Unassembled WGS sequence"/>
</dbReference>
<evidence type="ECO:0000313" key="2">
    <source>
        <dbReference type="EMBL" id="RPB02261.1"/>
    </source>
</evidence>
<reference evidence="2 3" key="1">
    <citation type="journal article" date="2018" name="Nat. Ecol. Evol.">
        <title>Pezizomycetes genomes reveal the molecular basis of ectomycorrhizal truffle lifestyle.</title>
        <authorList>
            <person name="Murat C."/>
            <person name="Payen T."/>
            <person name="Noel B."/>
            <person name="Kuo A."/>
            <person name="Morin E."/>
            <person name="Chen J."/>
            <person name="Kohler A."/>
            <person name="Krizsan K."/>
            <person name="Balestrini R."/>
            <person name="Da Silva C."/>
            <person name="Montanini B."/>
            <person name="Hainaut M."/>
            <person name="Levati E."/>
            <person name="Barry K.W."/>
            <person name="Belfiori B."/>
            <person name="Cichocki N."/>
            <person name="Clum A."/>
            <person name="Dockter R.B."/>
            <person name="Fauchery L."/>
            <person name="Guy J."/>
            <person name="Iotti M."/>
            <person name="Le Tacon F."/>
            <person name="Lindquist E.A."/>
            <person name="Lipzen A."/>
            <person name="Malagnac F."/>
            <person name="Mello A."/>
            <person name="Molinier V."/>
            <person name="Miyauchi S."/>
            <person name="Poulain J."/>
            <person name="Riccioni C."/>
            <person name="Rubini A."/>
            <person name="Sitrit Y."/>
            <person name="Splivallo R."/>
            <person name="Traeger S."/>
            <person name="Wang M."/>
            <person name="Zifcakova L."/>
            <person name="Wipf D."/>
            <person name="Zambonelli A."/>
            <person name="Paolocci F."/>
            <person name="Nowrousian M."/>
            <person name="Ottonello S."/>
            <person name="Baldrian P."/>
            <person name="Spatafora J.W."/>
            <person name="Henrissat B."/>
            <person name="Nagy L.G."/>
            <person name="Aury J.M."/>
            <person name="Wincker P."/>
            <person name="Grigoriev I.V."/>
            <person name="Bonfante P."/>
            <person name="Martin F.M."/>
        </authorList>
    </citation>
    <scope>NUCLEOTIDE SEQUENCE [LARGE SCALE GENOMIC DNA]</scope>
    <source>
        <strain evidence="2 3">120613-1</strain>
    </source>
</reference>
<evidence type="ECO:0000256" key="1">
    <source>
        <dbReference type="SAM" id="Phobius"/>
    </source>
</evidence>
<organism evidence="2 3">
    <name type="scientific">Choiromyces venosus 120613-1</name>
    <dbReference type="NCBI Taxonomy" id="1336337"/>
    <lineage>
        <taxon>Eukaryota</taxon>
        <taxon>Fungi</taxon>
        <taxon>Dikarya</taxon>
        <taxon>Ascomycota</taxon>
        <taxon>Pezizomycotina</taxon>
        <taxon>Pezizomycetes</taxon>
        <taxon>Pezizales</taxon>
        <taxon>Tuberaceae</taxon>
        <taxon>Choiromyces</taxon>
    </lineage>
</organism>
<sequence length="68" mass="7936">MGKKRRSAKSCFFVFFPSSFVFIFLLIFHLIYVSSFSYSVLFVSRIIVGLINQFLLNFFPYLPRAPLG</sequence>
<dbReference type="AlphaFoldDB" id="A0A3N4K1H4"/>
<feature type="transmembrane region" description="Helical" evidence="1">
    <location>
        <begin position="12"/>
        <end position="32"/>
    </location>
</feature>
<keyword evidence="3" id="KW-1185">Reference proteome</keyword>
<name>A0A3N4K1H4_9PEZI</name>
<protein>
    <submittedName>
        <fullName evidence="2">Uncharacterized protein</fullName>
    </submittedName>
</protein>
<dbReference type="EMBL" id="ML120368">
    <property type="protein sequence ID" value="RPB02261.1"/>
    <property type="molecule type" value="Genomic_DNA"/>
</dbReference>
<feature type="transmembrane region" description="Helical" evidence="1">
    <location>
        <begin position="38"/>
        <end position="59"/>
    </location>
</feature>
<keyword evidence="1" id="KW-1133">Transmembrane helix</keyword>